<keyword evidence="8" id="KW-1185">Reference proteome</keyword>
<evidence type="ECO:0000256" key="4">
    <source>
        <dbReference type="ARBA" id="ARBA00022801"/>
    </source>
</evidence>
<dbReference type="PATRIC" id="fig|743698.3.peg.548"/>
<dbReference type="InterPro" id="IPR037004">
    <property type="entry name" value="Exonuc_VII_ssu_sf"/>
</dbReference>
<comment type="similarity">
    <text evidence="1 6">Belongs to the XseB family.</text>
</comment>
<proteinExistence type="inferred from homology"/>
<dbReference type="NCBIfam" id="TIGR01280">
    <property type="entry name" value="xseB"/>
    <property type="match status" value="1"/>
</dbReference>
<dbReference type="GO" id="GO:0006308">
    <property type="term" value="P:DNA catabolic process"/>
    <property type="evidence" value="ECO:0007669"/>
    <property type="project" value="UniProtKB-UniRule"/>
</dbReference>
<dbReference type="PANTHER" id="PTHR34137:SF1">
    <property type="entry name" value="EXODEOXYRIBONUCLEASE 7 SMALL SUBUNIT"/>
    <property type="match status" value="1"/>
</dbReference>
<dbReference type="Gene3D" id="1.10.287.1040">
    <property type="entry name" value="Exonuclease VII, small subunit"/>
    <property type="match status" value="1"/>
</dbReference>
<evidence type="ECO:0000256" key="5">
    <source>
        <dbReference type="ARBA" id="ARBA00022839"/>
    </source>
</evidence>
<dbReference type="GO" id="GO:0009318">
    <property type="term" value="C:exodeoxyribonuclease VII complex"/>
    <property type="evidence" value="ECO:0007669"/>
    <property type="project" value="UniProtKB-UniRule"/>
</dbReference>
<comment type="catalytic activity">
    <reaction evidence="6">
        <text>Exonucleolytic cleavage in either 5'- to 3'- or 3'- to 5'-direction to yield nucleoside 5'-phosphates.</text>
        <dbReference type="EC" id="3.1.11.6"/>
    </reaction>
</comment>
<organism evidence="7 8">
    <name type="scientific">Spiroplasma eriocheiris</name>
    <dbReference type="NCBI Taxonomy" id="315358"/>
    <lineage>
        <taxon>Bacteria</taxon>
        <taxon>Bacillati</taxon>
        <taxon>Mycoplasmatota</taxon>
        <taxon>Mollicutes</taxon>
        <taxon>Entomoplasmatales</taxon>
        <taxon>Spiroplasmataceae</taxon>
        <taxon>Spiroplasma</taxon>
    </lineage>
</organism>
<dbReference type="Proteomes" id="UP000035661">
    <property type="component" value="Chromosome"/>
</dbReference>
<keyword evidence="2 6" id="KW-0963">Cytoplasm</keyword>
<keyword evidence="5 6" id="KW-0269">Exonuclease</keyword>
<gene>
    <name evidence="6 7" type="primary">xseB</name>
    <name evidence="7" type="ORF">SERIO_v1c05490</name>
</gene>
<evidence type="ECO:0000313" key="7">
    <source>
        <dbReference type="EMBL" id="AKM54121.1"/>
    </source>
</evidence>
<dbReference type="AlphaFoldDB" id="A0A0H3XJS3"/>
<reference evidence="8" key="2">
    <citation type="submission" date="2015-06" db="EMBL/GenBank/DDBJ databases">
        <title>Complete genome sequence of Spiroplasma eriocheiris TDA-040725-5 (DSM 21848).</title>
        <authorList>
            <person name="Lo W.-S."/>
            <person name="Kuo C.-H."/>
        </authorList>
    </citation>
    <scope>NUCLEOTIDE SEQUENCE [LARGE SCALE GENOMIC DNA]</scope>
    <source>
        <strain evidence="8">TDA-040725-5</strain>
    </source>
</reference>
<sequence>MEPKKSFEDILTELKNIVNELEKNELPIDQAINAFETGIQLTKQAEIKLQDIKDKVTKIVNDNKTTDFKVDDE</sequence>
<dbReference type="RefSeq" id="WP_047791361.1">
    <property type="nucleotide sequence ID" value="NZ_CP011856.1"/>
</dbReference>
<dbReference type="GO" id="GO:0008855">
    <property type="term" value="F:exodeoxyribonuclease VII activity"/>
    <property type="evidence" value="ECO:0007669"/>
    <property type="project" value="UniProtKB-UniRule"/>
</dbReference>
<accession>A0A0H3XJS3</accession>
<comment type="subunit">
    <text evidence="6">Heterooligomer composed of large and small subunits.</text>
</comment>
<dbReference type="EC" id="3.1.11.6" evidence="6"/>
<evidence type="ECO:0000256" key="3">
    <source>
        <dbReference type="ARBA" id="ARBA00022722"/>
    </source>
</evidence>
<evidence type="ECO:0000256" key="2">
    <source>
        <dbReference type="ARBA" id="ARBA00022490"/>
    </source>
</evidence>
<dbReference type="InterPro" id="IPR003761">
    <property type="entry name" value="Exonuc_VII_S"/>
</dbReference>
<dbReference type="STRING" id="315358.SERIO_v1c05490"/>
<dbReference type="KEGG" id="seri:SERIO_v1c05490"/>
<comment type="function">
    <text evidence="6">Bidirectionally degrades single-stranded DNA into large acid-insoluble oligonucleotides, which are then degraded further into small acid-soluble oligonucleotides.</text>
</comment>
<dbReference type="SUPFAM" id="SSF116842">
    <property type="entry name" value="XseB-like"/>
    <property type="match status" value="1"/>
</dbReference>
<dbReference type="EMBL" id="CP011856">
    <property type="protein sequence ID" value="AKM54121.1"/>
    <property type="molecule type" value="Genomic_DNA"/>
</dbReference>
<dbReference type="GO" id="GO:0005829">
    <property type="term" value="C:cytosol"/>
    <property type="evidence" value="ECO:0007669"/>
    <property type="project" value="TreeGrafter"/>
</dbReference>
<dbReference type="PIRSF" id="PIRSF006488">
    <property type="entry name" value="Exonuc_VII_S"/>
    <property type="match status" value="1"/>
</dbReference>
<dbReference type="HAMAP" id="MF_00337">
    <property type="entry name" value="Exonuc_7_S"/>
    <property type="match status" value="1"/>
</dbReference>
<name>A0A0H3XJS3_9MOLU</name>
<dbReference type="Pfam" id="PF02609">
    <property type="entry name" value="Exonuc_VII_S"/>
    <property type="match status" value="1"/>
</dbReference>
<protein>
    <recommendedName>
        <fullName evidence="6">Exodeoxyribonuclease 7 small subunit</fullName>
        <ecNumber evidence="6">3.1.11.6</ecNumber>
    </recommendedName>
    <alternativeName>
        <fullName evidence="6">Exodeoxyribonuclease VII small subunit</fullName>
        <shortName evidence="6">Exonuclease VII small subunit</shortName>
    </alternativeName>
</protein>
<reference evidence="7 8" key="1">
    <citation type="journal article" date="2015" name="Genome Biol. Evol.">
        <title>Found and Lost: The Fates of Horizontally Acquired Genes in Arthropod-Symbiotic Spiroplasma.</title>
        <authorList>
            <person name="Lo W.S."/>
            <person name="Gasparich G.E."/>
            <person name="Kuo C.H."/>
        </authorList>
    </citation>
    <scope>NUCLEOTIDE SEQUENCE [LARGE SCALE GENOMIC DNA]</scope>
    <source>
        <strain evidence="8">TDA-040725-5</strain>
    </source>
</reference>
<evidence type="ECO:0000256" key="6">
    <source>
        <dbReference type="HAMAP-Rule" id="MF_00337"/>
    </source>
</evidence>
<comment type="subcellular location">
    <subcellularLocation>
        <location evidence="6">Cytoplasm</location>
    </subcellularLocation>
</comment>
<keyword evidence="4 6" id="KW-0378">Hydrolase</keyword>
<evidence type="ECO:0000256" key="1">
    <source>
        <dbReference type="ARBA" id="ARBA00009998"/>
    </source>
</evidence>
<evidence type="ECO:0000313" key="8">
    <source>
        <dbReference type="Proteomes" id="UP000035661"/>
    </source>
</evidence>
<keyword evidence="3 6" id="KW-0540">Nuclease</keyword>
<dbReference type="PANTHER" id="PTHR34137">
    <property type="entry name" value="EXODEOXYRIBONUCLEASE 7 SMALL SUBUNIT"/>
    <property type="match status" value="1"/>
</dbReference>